<evidence type="ECO:0000256" key="1">
    <source>
        <dbReference type="SAM" id="Phobius"/>
    </source>
</evidence>
<dbReference type="EMBL" id="BAAALG010000005">
    <property type="protein sequence ID" value="GAA1098022.1"/>
    <property type="molecule type" value="Genomic_DNA"/>
</dbReference>
<dbReference type="NCBIfam" id="NF038065">
    <property type="entry name" value="Pr6Pr"/>
    <property type="match status" value="1"/>
</dbReference>
<reference evidence="2 3" key="1">
    <citation type="journal article" date="2019" name="Int. J. Syst. Evol. Microbiol.">
        <title>The Global Catalogue of Microorganisms (GCM) 10K type strain sequencing project: providing services to taxonomists for standard genome sequencing and annotation.</title>
        <authorList>
            <consortium name="The Broad Institute Genomics Platform"/>
            <consortium name="The Broad Institute Genome Sequencing Center for Infectious Disease"/>
            <person name="Wu L."/>
            <person name="Ma J."/>
        </authorList>
    </citation>
    <scope>NUCLEOTIDE SEQUENCE [LARGE SCALE GENOMIC DNA]</scope>
    <source>
        <strain evidence="2 3">JCM 13008</strain>
    </source>
</reference>
<gene>
    <name evidence="2" type="ORF">GCM10009668_14230</name>
</gene>
<name>A0ABN1TTB4_9ACTN</name>
<evidence type="ECO:0000313" key="2">
    <source>
        <dbReference type="EMBL" id="GAA1098022.1"/>
    </source>
</evidence>
<feature type="transmembrane region" description="Helical" evidence="1">
    <location>
        <begin position="123"/>
        <end position="145"/>
    </location>
</feature>
<feature type="transmembrane region" description="Helical" evidence="1">
    <location>
        <begin position="200"/>
        <end position="223"/>
    </location>
</feature>
<comment type="caution">
    <text evidence="2">The sequence shown here is derived from an EMBL/GenBank/DDBJ whole genome shotgun (WGS) entry which is preliminary data.</text>
</comment>
<proteinExistence type="predicted"/>
<organism evidence="2 3">
    <name type="scientific">Nocardioides dubius</name>
    <dbReference type="NCBI Taxonomy" id="317019"/>
    <lineage>
        <taxon>Bacteria</taxon>
        <taxon>Bacillati</taxon>
        <taxon>Actinomycetota</taxon>
        <taxon>Actinomycetes</taxon>
        <taxon>Propionibacteriales</taxon>
        <taxon>Nocardioidaceae</taxon>
        <taxon>Nocardioides</taxon>
    </lineage>
</organism>
<keyword evidence="1" id="KW-1133">Transmembrane helix</keyword>
<dbReference type="Proteomes" id="UP001501581">
    <property type="component" value="Unassembled WGS sequence"/>
</dbReference>
<feature type="transmembrane region" description="Helical" evidence="1">
    <location>
        <begin position="152"/>
        <end position="173"/>
    </location>
</feature>
<protein>
    <submittedName>
        <fullName evidence="2">Pr6Pr family membrane protein</fullName>
    </submittedName>
</protein>
<evidence type="ECO:0000313" key="3">
    <source>
        <dbReference type="Proteomes" id="UP001501581"/>
    </source>
</evidence>
<keyword evidence="1" id="KW-0812">Transmembrane</keyword>
<keyword evidence="3" id="KW-1185">Reference proteome</keyword>
<keyword evidence="1" id="KW-0472">Membrane</keyword>
<feature type="transmembrane region" description="Helical" evidence="1">
    <location>
        <begin position="55"/>
        <end position="80"/>
    </location>
</feature>
<accession>A0ABN1TTB4</accession>
<dbReference type="RefSeq" id="WP_343992780.1">
    <property type="nucleotide sequence ID" value="NZ_BAAALG010000005.1"/>
</dbReference>
<sequence length="229" mass="24797">MPLATNHQSTRLAWAIVRLATSAAIVAAFWVTLSASVDSWDDAGYADKGTLWVNFFSYFTILSNIAAAVLLLVGAVRLLTTGPRPEPGWLSGTRAAVATYMGITGLVYNLLLRGLEVTGGGDVAAWTNEVMHVIGPVVVVADWLFAPDRRPLAWRQVATILIFPITWAAYTLIRGPRVTDQIKDHDSWYPYPFLNPDNGGYLAVAGWVVVIALAFGIVAALLVSASRRN</sequence>
<dbReference type="InterPro" id="IPR049713">
    <property type="entry name" value="Pr6Pr-like"/>
</dbReference>
<feature type="transmembrane region" description="Helical" evidence="1">
    <location>
        <begin position="12"/>
        <end position="35"/>
    </location>
</feature>
<feature type="transmembrane region" description="Helical" evidence="1">
    <location>
        <begin position="92"/>
        <end position="111"/>
    </location>
</feature>